<evidence type="ECO:0000256" key="1">
    <source>
        <dbReference type="SAM" id="Phobius"/>
    </source>
</evidence>
<dbReference type="EMBL" id="AYLO01000015">
    <property type="protein sequence ID" value="ESS73603.1"/>
    <property type="molecule type" value="Genomic_DNA"/>
</dbReference>
<comment type="caution">
    <text evidence="2">The sequence shown here is derived from an EMBL/GenBank/DDBJ whole genome shotgun (WGS) entry which is preliminary data.</text>
</comment>
<dbReference type="RefSeq" id="WP_023493427.1">
    <property type="nucleotide sequence ID" value="NZ_AYLO01000015.1"/>
</dbReference>
<evidence type="ECO:0000313" key="2">
    <source>
        <dbReference type="EMBL" id="ESS73603.1"/>
    </source>
</evidence>
<organism evidence="2 3">
    <name type="scientific">Methyloglobulus morosus KoM1</name>
    <dbReference type="NCBI Taxonomy" id="1116472"/>
    <lineage>
        <taxon>Bacteria</taxon>
        <taxon>Pseudomonadati</taxon>
        <taxon>Pseudomonadota</taxon>
        <taxon>Gammaproteobacteria</taxon>
        <taxon>Methylococcales</taxon>
        <taxon>Methylococcaceae</taxon>
        <taxon>Methyloglobulus</taxon>
    </lineage>
</organism>
<dbReference type="eggNOG" id="ENOG5030I3V">
    <property type="taxonomic scope" value="Bacteria"/>
</dbReference>
<evidence type="ECO:0000313" key="3">
    <source>
        <dbReference type="Proteomes" id="UP000017842"/>
    </source>
</evidence>
<name>V5C9Y1_9GAMM</name>
<dbReference type="Proteomes" id="UP000017842">
    <property type="component" value="Unassembled WGS sequence"/>
</dbReference>
<keyword evidence="1" id="KW-0812">Transmembrane</keyword>
<dbReference type="PROSITE" id="PS51257">
    <property type="entry name" value="PROKAR_LIPOPROTEIN"/>
    <property type="match status" value="1"/>
</dbReference>
<keyword evidence="1" id="KW-0472">Membrane</keyword>
<keyword evidence="1" id="KW-1133">Transmembrane helix</keyword>
<keyword evidence="3" id="KW-1185">Reference proteome</keyword>
<dbReference type="OrthoDB" id="5608210at2"/>
<feature type="transmembrane region" description="Helical" evidence="1">
    <location>
        <begin position="175"/>
        <end position="196"/>
    </location>
</feature>
<sequence>MMDLSFRLIRFWLILLAMTGCSPNLQEPITRFELQAPKPYGYVIGDEIRHRIVVETRHQLDIIQDSIPATGDQNRWLNLKTAKLTTQATDDGKRYLLELTYQIFYSPLEVKMLKTPAFTLYFQQNGNKIEQAVPEWYFTLSPLHELAIRKEEGKIYLRPDAQPDLIDTSSYKNGVAITLVTFAASGFYLAYCFGLFPWAKQRKHFKTACKNMSGLTRQQLDQALTAIHQAINDTYSKPLFKHGLADFYAKQPEFKQLAGQIDWFFAFSDRYFFSDRKYCTEEEFFQLKALCIDCRKIERGGV</sequence>
<protein>
    <submittedName>
        <fullName evidence="2">Putative MxaA protein</fullName>
    </submittedName>
</protein>
<dbReference type="AlphaFoldDB" id="V5C9Y1"/>
<accession>V5C9Y1</accession>
<proteinExistence type="predicted"/>
<dbReference type="STRING" id="1116472.MGMO_15c00240"/>
<reference evidence="2 3" key="1">
    <citation type="journal article" date="2013" name="Genome Announc.">
        <title>Draft Genome Sequence of the Methanotrophic Gammaproteobacterium Methyloglobulus morosus DSM 22980 Strain KoM1.</title>
        <authorList>
            <person name="Poehlein A."/>
            <person name="Deutzmann J.S."/>
            <person name="Daniel R."/>
            <person name="Simeonova D.D."/>
        </authorList>
    </citation>
    <scope>NUCLEOTIDE SEQUENCE [LARGE SCALE GENOMIC DNA]</scope>
    <source>
        <strain evidence="2 3">KoM1</strain>
    </source>
</reference>
<gene>
    <name evidence="2" type="ORF">MGMO_15c00240</name>
</gene>